<feature type="domain" description="Spermatogenesis-associated protein 2 PUB-like" evidence="3">
    <location>
        <begin position="69"/>
        <end position="135"/>
    </location>
</feature>
<dbReference type="Proteomes" id="UP001162483">
    <property type="component" value="Unassembled WGS sequence"/>
</dbReference>
<evidence type="ECO:0000313" key="4">
    <source>
        <dbReference type="EMBL" id="CAI9596100.1"/>
    </source>
</evidence>
<dbReference type="PANTHER" id="PTHR15326">
    <property type="entry name" value="SPERMATOGENESIS-ASSOCIATED PROTEIN 2/TAMOZHENNIC"/>
    <property type="match status" value="1"/>
</dbReference>
<comment type="similarity">
    <text evidence="1">Belongs to the SPATA2 family.</text>
</comment>
<evidence type="ECO:0000313" key="5">
    <source>
        <dbReference type="Proteomes" id="UP001162483"/>
    </source>
</evidence>
<evidence type="ECO:0000259" key="3">
    <source>
        <dbReference type="Pfam" id="PF21388"/>
    </source>
</evidence>
<dbReference type="PANTHER" id="PTHR15326:SF7">
    <property type="entry name" value="SPERMATOGENESIS-ASSOCIATED PROTEIN 2-LIKE PROTEIN"/>
    <property type="match status" value="1"/>
</dbReference>
<evidence type="ECO:0000256" key="2">
    <source>
        <dbReference type="SAM" id="MobiDB-lite"/>
    </source>
</evidence>
<evidence type="ECO:0000256" key="1">
    <source>
        <dbReference type="ARBA" id="ARBA00038142"/>
    </source>
</evidence>
<protein>
    <recommendedName>
        <fullName evidence="3">Spermatogenesis-associated protein 2 PUB-like domain-containing protein</fullName>
    </recommendedName>
</protein>
<comment type="caution">
    <text evidence="4">The sequence shown here is derived from an EMBL/GenBank/DDBJ whole genome shotgun (WGS) entry which is preliminary data.</text>
</comment>
<dbReference type="Pfam" id="PF21388">
    <property type="entry name" value="SPATA2_PUB-like"/>
    <property type="match status" value="1"/>
</dbReference>
<dbReference type="Gene3D" id="1.20.58.2190">
    <property type="match status" value="1"/>
</dbReference>
<feature type="region of interest" description="Disordered" evidence="2">
    <location>
        <begin position="170"/>
        <end position="221"/>
    </location>
</feature>
<keyword evidence="5" id="KW-1185">Reference proteome</keyword>
<proteinExistence type="inferred from homology"/>
<dbReference type="EMBL" id="CATNWA010016884">
    <property type="protein sequence ID" value="CAI9596100.1"/>
    <property type="molecule type" value="Genomic_DNA"/>
</dbReference>
<feature type="compositionally biased region" description="Basic and acidic residues" evidence="2">
    <location>
        <begin position="177"/>
        <end position="194"/>
    </location>
</feature>
<gene>
    <name evidence="4" type="ORF">SPARVUS_LOCUS12014928</name>
</gene>
<organism evidence="4 5">
    <name type="scientific">Staurois parvus</name>
    <dbReference type="NCBI Taxonomy" id="386267"/>
    <lineage>
        <taxon>Eukaryota</taxon>
        <taxon>Metazoa</taxon>
        <taxon>Chordata</taxon>
        <taxon>Craniata</taxon>
        <taxon>Vertebrata</taxon>
        <taxon>Euteleostomi</taxon>
        <taxon>Amphibia</taxon>
        <taxon>Batrachia</taxon>
        <taxon>Anura</taxon>
        <taxon>Neobatrachia</taxon>
        <taxon>Ranoidea</taxon>
        <taxon>Ranidae</taxon>
        <taxon>Staurois</taxon>
    </lineage>
</organism>
<dbReference type="InterPro" id="IPR048839">
    <property type="entry name" value="SPATA2_PUB-like"/>
</dbReference>
<name>A0ABN9FJ19_9NEOB</name>
<reference evidence="4" key="1">
    <citation type="submission" date="2023-05" db="EMBL/GenBank/DDBJ databases">
        <authorList>
            <person name="Stuckert A."/>
        </authorList>
    </citation>
    <scope>NUCLEOTIDE SEQUENCE</scope>
</reference>
<accession>A0ABN9FJ19</accession>
<sequence length="221" mass="24105">MAVDSLLAQYQSWLLVACTQDDAAPCADTKLIDAARRRILEEPDLHNALHNDAFSLIASGLQDQSDLLSALNRMANAFQALEQAALHLYFTPWRKEFYTIKTYSGHYVHLLEPALSQDGILLALGKLGYEPQEGGACLSLRAPPLAHMLSTAALGFLAAQFGVSHIGGHRPHLRTGAGERSRPHPGEEDVERRSCMYGEAAETHPGSRPGSQVSSHRGRTQ</sequence>